<dbReference type="InterPro" id="IPR012908">
    <property type="entry name" value="PGAP1-ab_dom-like"/>
</dbReference>
<dbReference type="OrthoDB" id="348976at2759"/>
<dbReference type="InterPro" id="IPR029058">
    <property type="entry name" value="AB_hydrolase_fold"/>
</dbReference>
<feature type="domain" description="GPI inositol-deacylase PGAP1-like alpha/beta" evidence="11">
    <location>
        <begin position="172"/>
        <end position="269"/>
    </location>
</feature>
<protein>
    <recommendedName>
        <fullName evidence="10">GPI inositol-deacylase</fullName>
        <ecNumber evidence="10">3.1.-.-</ecNumber>
    </recommendedName>
</protein>
<proteinExistence type="inferred from homology"/>
<dbReference type="PANTHER" id="PTHR15495:SF7">
    <property type="entry name" value="GPI INOSITOL-DEACYLASE"/>
    <property type="match status" value="1"/>
</dbReference>
<organism evidence="12 13">
    <name type="scientific">Leptotrombidium deliense</name>
    <dbReference type="NCBI Taxonomy" id="299467"/>
    <lineage>
        <taxon>Eukaryota</taxon>
        <taxon>Metazoa</taxon>
        <taxon>Ecdysozoa</taxon>
        <taxon>Arthropoda</taxon>
        <taxon>Chelicerata</taxon>
        <taxon>Arachnida</taxon>
        <taxon>Acari</taxon>
        <taxon>Acariformes</taxon>
        <taxon>Trombidiformes</taxon>
        <taxon>Prostigmata</taxon>
        <taxon>Anystina</taxon>
        <taxon>Parasitengona</taxon>
        <taxon>Trombiculoidea</taxon>
        <taxon>Trombiculidae</taxon>
        <taxon>Leptotrombidium</taxon>
    </lineage>
</organism>
<feature type="transmembrane region" description="Helical" evidence="10">
    <location>
        <begin position="562"/>
        <end position="580"/>
    </location>
</feature>
<dbReference type="Gene3D" id="3.40.50.1820">
    <property type="entry name" value="alpha/beta hydrolase"/>
    <property type="match status" value="1"/>
</dbReference>
<dbReference type="STRING" id="299467.A0A443SIB5"/>
<sequence length="848" mass="97115">MTFMFQFPEFISIPLKTNVTKKFPNYSIPVLFVPGNGGSYKQVRSFGSIALRMADESLSSYNFDFFTINFNEELSGLSGDLLIGQTEFLYECIEAIKKLYMKVGRRVSLIVIGHSVGGLISRAVFTDTNFDPASVDLLITLATPHQRAGFCTFLNSFYVINNDLQFLKRFVAVLPIDLSSTTFYEKVNNQWSIIRSQPQLSHLTVVSINGGFNDKLVRSELTQLPVPLIQNGDITLGTSLIPDVWVSTDHLCIVWCRQLIIKLMRLLYDLIEKDSNHVTNDLELRKKVIEYHLIKRTREKTYPTSLVPEKSVIPAAADNMHQTFRFHIFQKQKVISSASLMIPLIQKTTVVIQATVSGIEYGINLSPVSKIIPGDYDAERRFYKYDASQLLNKGFDHLFVYVAPTKNKVTVISERYQSGRRNRAIVLPSLFQSLTSWIFSDITVLNIPITEESTFYNLTLLGIEQIWHSYWVKLEVVSCYPTASQVSYIHFSVPWSKEDTFTTVRSKKRLSAETVVKLNVPKPNANDNRHPYINLILDPNCGYTLKMKLSLSEVLGQIFRHYYHHLLPWINAILLSALAFQIKPTELKSSTIAEEAQIEKSNGSNVSQRTFFMSIPIILKQKFFVVSMYGILPLSSLLLAYFVQQVDSDIFGHYLPYFIESHLSFFQQLLLKLFLYTTAYSIILLISTVVTLTILTLNEIILFVYDKLFEDYKKQKIHTSHKSRSQTSKKFPIIVSLILCALSVASCTAIGLLAAIFAHFIQLLFSSYKCLNLERRLGQTIESTQFNIHLSVLFLLLTSFIPTIPYGFIWLRNHFQNEFYSYLKVNDFQIPLLILLLSGFWQQPIIRQ</sequence>
<feature type="transmembrane region" description="Helical" evidence="10">
    <location>
        <begin position="786"/>
        <end position="808"/>
    </location>
</feature>
<keyword evidence="8 10" id="KW-1133">Transmembrane helix</keyword>
<comment type="function">
    <text evidence="10">Involved in inositol deacylation of GPI-anchored proteins which plays important roles in the quality control and ER-associated degradation of GPI-anchored proteins.</text>
</comment>
<evidence type="ECO:0000256" key="8">
    <source>
        <dbReference type="ARBA" id="ARBA00022989"/>
    </source>
</evidence>
<dbReference type="InterPro" id="IPR039529">
    <property type="entry name" value="PGAP1/BST1"/>
</dbReference>
<dbReference type="Pfam" id="PF07819">
    <property type="entry name" value="PGAP1"/>
    <property type="match status" value="2"/>
</dbReference>
<feature type="transmembrane region" description="Helical" evidence="10">
    <location>
        <begin position="682"/>
        <end position="705"/>
    </location>
</feature>
<dbReference type="GO" id="GO:0005789">
    <property type="term" value="C:endoplasmic reticulum membrane"/>
    <property type="evidence" value="ECO:0007669"/>
    <property type="project" value="UniProtKB-SubCell"/>
</dbReference>
<keyword evidence="7 10" id="KW-0653">Protein transport</keyword>
<evidence type="ECO:0000313" key="13">
    <source>
        <dbReference type="Proteomes" id="UP000288716"/>
    </source>
</evidence>
<evidence type="ECO:0000256" key="7">
    <source>
        <dbReference type="ARBA" id="ARBA00022927"/>
    </source>
</evidence>
<evidence type="ECO:0000313" key="12">
    <source>
        <dbReference type="EMBL" id="RWS27273.1"/>
    </source>
</evidence>
<feature type="transmembrane region" description="Helical" evidence="10">
    <location>
        <begin position="733"/>
        <end position="765"/>
    </location>
</feature>
<evidence type="ECO:0000256" key="3">
    <source>
        <dbReference type="ARBA" id="ARBA00022448"/>
    </source>
</evidence>
<evidence type="ECO:0000259" key="11">
    <source>
        <dbReference type="Pfam" id="PF07819"/>
    </source>
</evidence>
<dbReference type="GO" id="GO:0006505">
    <property type="term" value="P:GPI anchor metabolic process"/>
    <property type="evidence" value="ECO:0007669"/>
    <property type="project" value="TreeGrafter"/>
</dbReference>
<evidence type="ECO:0000256" key="10">
    <source>
        <dbReference type="RuleBase" id="RU365011"/>
    </source>
</evidence>
<dbReference type="VEuPathDB" id="VectorBase:LDEU004767"/>
<dbReference type="EC" id="3.1.-.-" evidence="10"/>
<comment type="caution">
    <text evidence="12">The sequence shown here is derived from an EMBL/GenBank/DDBJ whole genome shotgun (WGS) entry which is preliminary data.</text>
</comment>
<comment type="caution">
    <text evidence="10">Lacks conserved residue(s) required for the propagation of feature annotation.</text>
</comment>
<keyword evidence="9 10" id="KW-0472">Membrane</keyword>
<dbReference type="GO" id="GO:0015031">
    <property type="term" value="P:protein transport"/>
    <property type="evidence" value="ECO:0007669"/>
    <property type="project" value="UniProtKB-KW"/>
</dbReference>
<keyword evidence="13" id="KW-1185">Reference proteome</keyword>
<dbReference type="Proteomes" id="UP000288716">
    <property type="component" value="Unassembled WGS sequence"/>
</dbReference>
<dbReference type="GO" id="GO:0050185">
    <property type="term" value="F:phosphatidylinositol deacylase activity"/>
    <property type="evidence" value="ECO:0007669"/>
    <property type="project" value="TreeGrafter"/>
</dbReference>
<evidence type="ECO:0000256" key="1">
    <source>
        <dbReference type="ARBA" id="ARBA00004477"/>
    </source>
</evidence>
<feature type="transmembrane region" description="Helical" evidence="10">
    <location>
        <begin position="623"/>
        <end position="642"/>
    </location>
</feature>
<comment type="subcellular location">
    <subcellularLocation>
        <location evidence="1">Endoplasmic reticulum membrane</location>
        <topology evidence="1">Multi-pass membrane protein</topology>
    </subcellularLocation>
</comment>
<keyword evidence="4 10" id="KW-0812">Transmembrane</keyword>
<comment type="similarity">
    <text evidence="2 10">Belongs to the GPI inositol-deacylase family.</text>
</comment>
<keyword evidence="3 10" id="KW-0813">Transport</keyword>
<dbReference type="GO" id="GO:0006888">
    <property type="term" value="P:endoplasmic reticulum to Golgi vesicle-mediated transport"/>
    <property type="evidence" value="ECO:0007669"/>
    <property type="project" value="TreeGrafter"/>
</dbReference>
<evidence type="ECO:0000256" key="5">
    <source>
        <dbReference type="ARBA" id="ARBA00022801"/>
    </source>
</evidence>
<gene>
    <name evidence="12" type="ORF">B4U80_01361</name>
</gene>
<evidence type="ECO:0000256" key="6">
    <source>
        <dbReference type="ARBA" id="ARBA00022824"/>
    </source>
</evidence>
<reference evidence="12 13" key="1">
    <citation type="journal article" date="2018" name="Gigascience">
        <title>Genomes of trombidid mites reveal novel predicted allergens and laterally-transferred genes associated with secondary metabolism.</title>
        <authorList>
            <person name="Dong X."/>
            <person name="Chaisiri K."/>
            <person name="Xia D."/>
            <person name="Armstrong S.D."/>
            <person name="Fang Y."/>
            <person name="Donnelly M.J."/>
            <person name="Kadowaki T."/>
            <person name="McGarry J.W."/>
            <person name="Darby A.C."/>
            <person name="Makepeace B.L."/>
        </authorList>
    </citation>
    <scope>NUCLEOTIDE SEQUENCE [LARGE SCALE GENOMIC DNA]</scope>
    <source>
        <strain evidence="12">UoL-UT</strain>
    </source>
</reference>
<evidence type="ECO:0000256" key="4">
    <source>
        <dbReference type="ARBA" id="ARBA00022692"/>
    </source>
</evidence>
<dbReference type="EMBL" id="NCKV01002137">
    <property type="protein sequence ID" value="RWS27273.1"/>
    <property type="molecule type" value="Genomic_DNA"/>
</dbReference>
<evidence type="ECO:0000256" key="9">
    <source>
        <dbReference type="ARBA" id="ARBA00023136"/>
    </source>
</evidence>
<keyword evidence="5 10" id="KW-0378">Hydrolase</keyword>
<dbReference type="SUPFAM" id="SSF53474">
    <property type="entry name" value="alpha/beta-Hydrolases"/>
    <property type="match status" value="1"/>
</dbReference>
<keyword evidence="6 10" id="KW-0256">Endoplasmic reticulum</keyword>
<dbReference type="Pfam" id="PF24660">
    <property type="entry name" value="PGAP1_3rd"/>
    <property type="match status" value="1"/>
</dbReference>
<name>A0A443SIB5_9ACAR</name>
<evidence type="ECO:0000256" key="2">
    <source>
        <dbReference type="ARBA" id="ARBA00006931"/>
    </source>
</evidence>
<dbReference type="PANTHER" id="PTHR15495">
    <property type="entry name" value="NEGATIVE REGULATOR OF VESICLE FORMATION-RELATED"/>
    <property type="match status" value="1"/>
</dbReference>
<accession>A0A443SIB5</accession>
<feature type="domain" description="GPI inositol-deacylase PGAP1-like alpha/beta" evidence="11">
    <location>
        <begin position="28"/>
        <end position="149"/>
    </location>
</feature>
<dbReference type="AlphaFoldDB" id="A0A443SIB5"/>